<dbReference type="EMBL" id="JAUYZG010000015">
    <property type="protein sequence ID" value="KAK2887253.1"/>
    <property type="molecule type" value="Genomic_DNA"/>
</dbReference>
<keyword evidence="1" id="KW-0175">Coiled coil</keyword>
<dbReference type="AlphaFoldDB" id="A0AA88THD9"/>
<name>A0AA88THD9_9TELE</name>
<evidence type="ECO:0000256" key="1">
    <source>
        <dbReference type="SAM" id="Coils"/>
    </source>
</evidence>
<evidence type="ECO:0000313" key="3">
    <source>
        <dbReference type="Proteomes" id="UP001187343"/>
    </source>
</evidence>
<keyword evidence="3" id="KW-1185">Reference proteome</keyword>
<feature type="coiled-coil region" evidence="1">
    <location>
        <begin position="138"/>
        <end position="165"/>
    </location>
</feature>
<evidence type="ECO:0000313" key="2">
    <source>
        <dbReference type="EMBL" id="KAK2887253.1"/>
    </source>
</evidence>
<proteinExistence type="predicted"/>
<dbReference type="Proteomes" id="UP001187343">
    <property type="component" value="Unassembled WGS sequence"/>
</dbReference>
<gene>
    <name evidence="2" type="ORF">Q8A67_015481</name>
</gene>
<accession>A0AA88THD9</accession>
<protein>
    <submittedName>
        <fullName evidence="2">Uncharacterized protein</fullName>
    </submittedName>
</protein>
<reference evidence="2" key="1">
    <citation type="submission" date="2023-08" db="EMBL/GenBank/DDBJ databases">
        <title>Chromosome-level Genome Assembly of mud carp (Cirrhinus molitorella).</title>
        <authorList>
            <person name="Liu H."/>
        </authorList>
    </citation>
    <scope>NUCLEOTIDE SEQUENCE</scope>
    <source>
        <strain evidence="2">Prfri</strain>
        <tissue evidence="2">Muscle</tissue>
    </source>
</reference>
<comment type="caution">
    <text evidence="2">The sequence shown here is derived from an EMBL/GenBank/DDBJ whole genome shotgun (WGS) entry which is preliminary data.</text>
</comment>
<sequence>MELKNSLCSCKGREKCVRVKRNGTLLSQSSPWTAVAMHRAIPKDGHQLANQPMKCWSAILIGYHHCISGTQKLKQCCMAGLTGVQRDCKLSQGIMLDLHHYVAGQRLMDEAATADDASQMDEADSNDNTAEQQECHLCSCRRAEINRLLEENRRLKEELAQKNMAEDSFKNHDAKYTGLPCLALLMGVLTQLLPCLPQAG</sequence>
<organism evidence="2 3">
    <name type="scientific">Cirrhinus molitorella</name>
    <name type="common">mud carp</name>
    <dbReference type="NCBI Taxonomy" id="172907"/>
    <lineage>
        <taxon>Eukaryota</taxon>
        <taxon>Metazoa</taxon>
        <taxon>Chordata</taxon>
        <taxon>Craniata</taxon>
        <taxon>Vertebrata</taxon>
        <taxon>Euteleostomi</taxon>
        <taxon>Actinopterygii</taxon>
        <taxon>Neopterygii</taxon>
        <taxon>Teleostei</taxon>
        <taxon>Ostariophysi</taxon>
        <taxon>Cypriniformes</taxon>
        <taxon>Cyprinidae</taxon>
        <taxon>Labeoninae</taxon>
        <taxon>Labeonini</taxon>
        <taxon>Cirrhinus</taxon>
    </lineage>
</organism>